<dbReference type="InterPro" id="IPR034105">
    <property type="entry name" value="Lsm3"/>
</dbReference>
<dbReference type="STRING" id="215250.A0A316YLN6"/>
<keyword evidence="4 9" id="KW-0747">Spliceosome</keyword>
<dbReference type="CDD" id="cd01730">
    <property type="entry name" value="LSm3"/>
    <property type="match status" value="1"/>
</dbReference>
<dbReference type="GO" id="GO:0005681">
    <property type="term" value="C:spliceosomal complex"/>
    <property type="evidence" value="ECO:0007669"/>
    <property type="project" value="UniProtKB-KW"/>
</dbReference>
<comment type="subunit">
    <text evidence="9">LSm subunits form a heteromer with a doughnut shape.</text>
</comment>
<dbReference type="OrthoDB" id="29543at2759"/>
<name>A0A316YLN6_9BASI</name>
<evidence type="ECO:0000313" key="11">
    <source>
        <dbReference type="EMBL" id="PWN90159.1"/>
    </source>
</evidence>
<dbReference type="GO" id="GO:0046540">
    <property type="term" value="C:U4/U6 x U5 tri-snRNP complex"/>
    <property type="evidence" value="ECO:0007669"/>
    <property type="project" value="UniProtKB-UniRule"/>
</dbReference>
<protein>
    <recommendedName>
        <fullName evidence="9">LSM complex subunit LSM3</fullName>
    </recommendedName>
</protein>
<gene>
    <name evidence="9" type="primary">LSM3</name>
    <name evidence="11" type="ORF">FA10DRAFT_251507</name>
</gene>
<evidence type="ECO:0000256" key="4">
    <source>
        <dbReference type="ARBA" id="ARBA00022728"/>
    </source>
</evidence>
<dbReference type="EMBL" id="KZ819636">
    <property type="protein sequence ID" value="PWN90159.1"/>
    <property type="molecule type" value="Genomic_DNA"/>
</dbReference>
<dbReference type="InterPro" id="IPR001163">
    <property type="entry name" value="Sm_dom_euk/arc"/>
</dbReference>
<keyword evidence="6 9" id="KW-0508">mRNA splicing</keyword>
<dbReference type="PANTHER" id="PTHR13110">
    <property type="entry name" value="U6 SNRNA-ASSOCIATED SM-LIKE PROTEIN LSM3"/>
    <property type="match status" value="1"/>
</dbReference>
<keyword evidence="5 9" id="KW-0694">RNA-binding</keyword>
<comment type="similarity">
    <text evidence="2 9">Belongs to the snRNP Sm proteins family.</text>
</comment>
<proteinExistence type="inferred from homology"/>
<dbReference type="GO" id="GO:0000398">
    <property type="term" value="P:mRNA splicing, via spliceosome"/>
    <property type="evidence" value="ECO:0007669"/>
    <property type="project" value="UniProtKB-UniRule"/>
</dbReference>
<dbReference type="Pfam" id="PF01423">
    <property type="entry name" value="LSM"/>
    <property type="match status" value="1"/>
</dbReference>
<reference evidence="11" key="1">
    <citation type="journal article" date="2018" name="Mol. Biol. Evol.">
        <title>Broad Genomic Sampling Reveals a Smut Pathogenic Ancestry of the Fungal Clade Ustilaginomycotina.</title>
        <authorList>
            <person name="Kijpornyongpan T."/>
            <person name="Mondo S.J."/>
            <person name="Barry K."/>
            <person name="Sandor L."/>
            <person name="Lee J."/>
            <person name="Lipzen A."/>
            <person name="Pangilinan J."/>
            <person name="LaButti K."/>
            <person name="Hainaut M."/>
            <person name="Henrissat B."/>
            <person name="Grigoriev I.V."/>
            <person name="Spatafora J.W."/>
            <person name="Aime M.C."/>
        </authorList>
    </citation>
    <scope>NUCLEOTIDE SEQUENCE [LARGE SCALE GENOMIC DNA]</scope>
    <source>
        <strain evidence="11">MCA 4198</strain>
    </source>
</reference>
<accession>A0A316YLN6</accession>
<evidence type="ECO:0000256" key="2">
    <source>
        <dbReference type="ARBA" id="ARBA00006850"/>
    </source>
</evidence>
<evidence type="ECO:0000256" key="3">
    <source>
        <dbReference type="ARBA" id="ARBA00022664"/>
    </source>
</evidence>
<dbReference type="GO" id="GO:0005688">
    <property type="term" value="C:U6 snRNP"/>
    <property type="evidence" value="ECO:0007669"/>
    <property type="project" value="UniProtKB-UniRule"/>
</dbReference>
<evidence type="ECO:0000256" key="7">
    <source>
        <dbReference type="ARBA" id="ARBA00023242"/>
    </source>
</evidence>
<dbReference type="Proteomes" id="UP000245768">
    <property type="component" value="Unassembled WGS sequence"/>
</dbReference>
<dbReference type="GO" id="GO:0003723">
    <property type="term" value="F:RNA binding"/>
    <property type="evidence" value="ECO:0007669"/>
    <property type="project" value="UniProtKB-UniRule"/>
</dbReference>
<dbReference type="SMART" id="SM00651">
    <property type="entry name" value="Sm"/>
    <property type="match status" value="1"/>
</dbReference>
<keyword evidence="7 9" id="KW-0539">Nucleus</keyword>
<evidence type="ECO:0000256" key="5">
    <source>
        <dbReference type="ARBA" id="ARBA00022884"/>
    </source>
</evidence>
<sequence>MATAGVAAGVGGVNEPFDLMRLSLAERVFVKLRGDRELRGTLHAYDGHMNLIMSDVEETIYVVIDEDEAGPDASAGKVKTIKKQSEMLFVRGDGVILVSPPSRA</sequence>
<evidence type="ECO:0000256" key="6">
    <source>
        <dbReference type="ARBA" id="ARBA00023187"/>
    </source>
</evidence>
<dbReference type="InterPro" id="IPR047575">
    <property type="entry name" value="Sm"/>
</dbReference>
<dbReference type="FunFam" id="2.30.30.100:FF:000036">
    <property type="entry name" value="U6 snRNA-associated Sm-like protein LSm3"/>
    <property type="match status" value="1"/>
</dbReference>
<keyword evidence="12" id="KW-1185">Reference proteome</keyword>
<evidence type="ECO:0000313" key="12">
    <source>
        <dbReference type="Proteomes" id="UP000245768"/>
    </source>
</evidence>
<comment type="subcellular location">
    <subcellularLocation>
        <location evidence="1 9">Nucleus</location>
    </subcellularLocation>
</comment>
<evidence type="ECO:0000256" key="9">
    <source>
        <dbReference type="RuleBase" id="RU365046"/>
    </source>
</evidence>
<evidence type="ECO:0000259" key="10">
    <source>
        <dbReference type="PROSITE" id="PS52002"/>
    </source>
</evidence>
<evidence type="ECO:0000256" key="1">
    <source>
        <dbReference type="ARBA" id="ARBA00004123"/>
    </source>
</evidence>
<dbReference type="InParanoid" id="A0A316YLN6"/>
<keyword evidence="8 9" id="KW-0687">Ribonucleoprotein</keyword>
<dbReference type="AlphaFoldDB" id="A0A316YLN6"/>
<dbReference type="SUPFAM" id="SSF50182">
    <property type="entry name" value="Sm-like ribonucleoproteins"/>
    <property type="match status" value="1"/>
</dbReference>
<comment type="function">
    <text evidence="9">Binds specifically to the 3'-terminal U-tract of U6 snRNA.</text>
</comment>
<dbReference type="InterPro" id="IPR040002">
    <property type="entry name" value="Sm-like_LSM3"/>
</dbReference>
<dbReference type="InterPro" id="IPR010920">
    <property type="entry name" value="LSM_dom_sf"/>
</dbReference>
<dbReference type="FunCoup" id="A0A316YLN6">
    <property type="interactions" value="286"/>
</dbReference>
<organism evidence="11 12">
    <name type="scientific">Acaromyces ingoldii</name>
    <dbReference type="NCBI Taxonomy" id="215250"/>
    <lineage>
        <taxon>Eukaryota</taxon>
        <taxon>Fungi</taxon>
        <taxon>Dikarya</taxon>
        <taxon>Basidiomycota</taxon>
        <taxon>Ustilaginomycotina</taxon>
        <taxon>Exobasidiomycetes</taxon>
        <taxon>Exobasidiales</taxon>
        <taxon>Cryptobasidiaceae</taxon>
        <taxon>Acaromyces</taxon>
    </lineage>
</organism>
<evidence type="ECO:0000256" key="8">
    <source>
        <dbReference type="ARBA" id="ARBA00023274"/>
    </source>
</evidence>
<feature type="domain" description="Sm" evidence="10">
    <location>
        <begin position="15"/>
        <end position="104"/>
    </location>
</feature>
<keyword evidence="3 9" id="KW-0507">mRNA processing</keyword>
<dbReference type="Gene3D" id="2.30.30.100">
    <property type="match status" value="1"/>
</dbReference>
<dbReference type="PROSITE" id="PS52002">
    <property type="entry name" value="SM"/>
    <property type="match status" value="1"/>
</dbReference>